<evidence type="ECO:0000313" key="8">
    <source>
        <dbReference type="Proteomes" id="UP000233343"/>
    </source>
</evidence>
<gene>
    <name evidence="7" type="ORF">CWS20_05910</name>
</gene>
<organism evidence="7 8">
    <name type="scientific">Cytobacillus horneckiae</name>
    <dbReference type="NCBI Taxonomy" id="549687"/>
    <lineage>
        <taxon>Bacteria</taxon>
        <taxon>Bacillati</taxon>
        <taxon>Bacillota</taxon>
        <taxon>Bacilli</taxon>
        <taxon>Bacillales</taxon>
        <taxon>Bacillaceae</taxon>
        <taxon>Cytobacillus</taxon>
    </lineage>
</organism>
<evidence type="ECO:0000256" key="4">
    <source>
        <dbReference type="ARBA" id="ARBA00022989"/>
    </source>
</evidence>
<dbReference type="Proteomes" id="UP000233343">
    <property type="component" value="Unassembled WGS sequence"/>
</dbReference>
<dbReference type="InterPro" id="IPR017039">
    <property type="entry name" value="Virul_fac_BrkB"/>
</dbReference>
<feature type="transmembrane region" description="Helical" evidence="6">
    <location>
        <begin position="169"/>
        <end position="192"/>
    </location>
</feature>
<dbReference type="NCBIfam" id="TIGR00765">
    <property type="entry name" value="yihY_not_rbn"/>
    <property type="match status" value="1"/>
</dbReference>
<evidence type="ECO:0000256" key="1">
    <source>
        <dbReference type="ARBA" id="ARBA00004651"/>
    </source>
</evidence>
<name>A0A2N0ZK70_9BACI</name>
<evidence type="ECO:0000256" key="2">
    <source>
        <dbReference type="ARBA" id="ARBA00022475"/>
    </source>
</evidence>
<feature type="transmembrane region" description="Helical" evidence="6">
    <location>
        <begin position="237"/>
        <end position="259"/>
    </location>
</feature>
<evidence type="ECO:0000256" key="3">
    <source>
        <dbReference type="ARBA" id="ARBA00022692"/>
    </source>
</evidence>
<evidence type="ECO:0000256" key="6">
    <source>
        <dbReference type="SAM" id="Phobius"/>
    </source>
</evidence>
<dbReference type="GO" id="GO:0005886">
    <property type="term" value="C:plasma membrane"/>
    <property type="evidence" value="ECO:0007669"/>
    <property type="project" value="UniProtKB-SubCell"/>
</dbReference>
<feature type="transmembrane region" description="Helical" evidence="6">
    <location>
        <begin position="204"/>
        <end position="225"/>
    </location>
</feature>
<comment type="subcellular location">
    <subcellularLocation>
        <location evidence="1">Cell membrane</location>
        <topology evidence="1">Multi-pass membrane protein</topology>
    </subcellularLocation>
</comment>
<evidence type="ECO:0000256" key="5">
    <source>
        <dbReference type="ARBA" id="ARBA00023136"/>
    </source>
</evidence>
<dbReference type="RefSeq" id="WP_066195274.1">
    <property type="nucleotide sequence ID" value="NZ_JAFDQP010000008.1"/>
</dbReference>
<sequence length="274" mass="30575">MEKAVAVGKELWERVQRDDVFGIAAQLAYFFLLSLFPLLIVLIAVLPYLPFTQEDIFSIVRDFAPEESMNLIENSISELSRRNGTLLSFGIIATLWSASNGINAIVRAFNRAYDVPESRSFLIARGVAILLTISMIFVFVVALLLPVFGKQIGLFFSNVLGLSDEFLTLWNMLRWLASPMIIFIIFSGLYWFAPNKKLTKVSVLPGSIFATVGWIAASYAFSYYVSNFGNYSATYGSIGAIIILMIWFYMSAIIIMIGGEINAMMSKRRTGQAA</sequence>
<dbReference type="PIRSF" id="PIRSF035875">
    <property type="entry name" value="RNase_BN"/>
    <property type="match status" value="1"/>
</dbReference>
<keyword evidence="3 6" id="KW-0812">Transmembrane</keyword>
<reference evidence="7 8" key="1">
    <citation type="journal article" date="2010" name="Int. J. Syst. Evol. Microbiol.">
        <title>Bacillus horneckiae sp. nov., isolated from a spacecraft-assembly clean room.</title>
        <authorList>
            <person name="Vaishampayan P."/>
            <person name="Probst A."/>
            <person name="Krishnamurthi S."/>
            <person name="Ghosh S."/>
            <person name="Osman S."/>
            <person name="McDowall A."/>
            <person name="Ruckmani A."/>
            <person name="Mayilraj S."/>
            <person name="Venkateswaran K."/>
        </authorList>
    </citation>
    <scope>NUCLEOTIDE SEQUENCE [LARGE SCALE GENOMIC DNA]</scope>
    <source>
        <strain evidence="8">1PO1SC</strain>
    </source>
</reference>
<dbReference type="Pfam" id="PF03631">
    <property type="entry name" value="Virul_fac_BrkB"/>
    <property type="match status" value="1"/>
</dbReference>
<accession>A0A2N0ZK70</accession>
<feature type="transmembrane region" description="Helical" evidence="6">
    <location>
        <begin position="20"/>
        <end position="49"/>
    </location>
</feature>
<proteinExistence type="predicted"/>
<feature type="transmembrane region" description="Helical" evidence="6">
    <location>
        <begin position="86"/>
        <end position="106"/>
    </location>
</feature>
<keyword evidence="5 6" id="KW-0472">Membrane</keyword>
<dbReference type="PANTHER" id="PTHR30213">
    <property type="entry name" value="INNER MEMBRANE PROTEIN YHJD"/>
    <property type="match status" value="1"/>
</dbReference>
<dbReference type="AlphaFoldDB" id="A0A2N0ZK70"/>
<keyword evidence="8" id="KW-1185">Reference proteome</keyword>
<dbReference type="EMBL" id="PISD01000010">
    <property type="protein sequence ID" value="PKG29907.1"/>
    <property type="molecule type" value="Genomic_DNA"/>
</dbReference>
<keyword evidence="2" id="KW-1003">Cell membrane</keyword>
<comment type="caution">
    <text evidence="7">The sequence shown here is derived from an EMBL/GenBank/DDBJ whole genome shotgun (WGS) entry which is preliminary data.</text>
</comment>
<dbReference type="PANTHER" id="PTHR30213:SF0">
    <property type="entry name" value="UPF0761 MEMBRANE PROTEIN YIHY"/>
    <property type="match status" value="1"/>
</dbReference>
<keyword evidence="4 6" id="KW-1133">Transmembrane helix</keyword>
<evidence type="ECO:0000313" key="7">
    <source>
        <dbReference type="EMBL" id="PKG29907.1"/>
    </source>
</evidence>
<feature type="transmembrane region" description="Helical" evidence="6">
    <location>
        <begin position="127"/>
        <end position="149"/>
    </location>
</feature>
<protein>
    <submittedName>
        <fullName evidence="7">YihY/virulence factor BrkB family protein</fullName>
    </submittedName>
</protein>